<evidence type="ECO:0000256" key="4">
    <source>
        <dbReference type="ARBA" id="ARBA00023125"/>
    </source>
</evidence>
<dbReference type="RefSeq" id="WP_135111238.1">
    <property type="nucleotide sequence ID" value="NZ_SRHY01000042.1"/>
</dbReference>
<gene>
    <name evidence="7" type="ORF">E4U82_16295</name>
</gene>
<dbReference type="PROSITE" id="PS50995">
    <property type="entry name" value="HTH_MARR_2"/>
    <property type="match status" value="1"/>
</dbReference>
<dbReference type="PANTHER" id="PTHR33164:SF5">
    <property type="entry name" value="ORGANIC HYDROPEROXIDE RESISTANCE TRANSCRIPTIONAL REGULATOR"/>
    <property type="match status" value="1"/>
</dbReference>
<evidence type="ECO:0000256" key="5">
    <source>
        <dbReference type="ARBA" id="ARBA00023163"/>
    </source>
</evidence>
<evidence type="ECO:0000313" key="8">
    <source>
        <dbReference type="Proteomes" id="UP000298484"/>
    </source>
</evidence>
<dbReference type="EMBL" id="SRHY01000042">
    <property type="protein sequence ID" value="TFJ91690.1"/>
    <property type="molecule type" value="Genomic_DNA"/>
</dbReference>
<evidence type="ECO:0000256" key="3">
    <source>
        <dbReference type="ARBA" id="ARBA00023015"/>
    </source>
</evidence>
<dbReference type="Gene3D" id="1.10.10.10">
    <property type="entry name" value="Winged helix-like DNA-binding domain superfamily/Winged helix DNA-binding domain"/>
    <property type="match status" value="1"/>
</dbReference>
<dbReference type="GO" id="GO:0005737">
    <property type="term" value="C:cytoplasm"/>
    <property type="evidence" value="ECO:0007669"/>
    <property type="project" value="UniProtKB-SubCell"/>
</dbReference>
<evidence type="ECO:0000259" key="6">
    <source>
        <dbReference type="PROSITE" id="PS50995"/>
    </source>
</evidence>
<comment type="caution">
    <text evidence="7">The sequence shown here is derived from an EMBL/GenBank/DDBJ whole genome shotgun (WGS) entry which is preliminary data.</text>
</comment>
<dbReference type="InterPro" id="IPR000835">
    <property type="entry name" value="HTH_MarR-typ"/>
</dbReference>
<dbReference type="Proteomes" id="UP000298484">
    <property type="component" value="Unassembled WGS sequence"/>
</dbReference>
<dbReference type="FunFam" id="1.10.10.10:FF:000163">
    <property type="entry name" value="MarR family transcriptional regulator"/>
    <property type="match status" value="1"/>
</dbReference>
<dbReference type="InterPro" id="IPR036388">
    <property type="entry name" value="WH-like_DNA-bd_sf"/>
</dbReference>
<dbReference type="SUPFAM" id="SSF46785">
    <property type="entry name" value="Winged helix' DNA-binding domain"/>
    <property type="match status" value="1"/>
</dbReference>
<dbReference type="PANTHER" id="PTHR33164">
    <property type="entry name" value="TRANSCRIPTIONAL REGULATOR, MARR FAMILY"/>
    <property type="match status" value="1"/>
</dbReference>
<keyword evidence="3" id="KW-0805">Transcription regulation</keyword>
<protein>
    <submittedName>
        <fullName evidence="7">MarR family transcriptional regulator</fullName>
    </submittedName>
</protein>
<organism evidence="7 8">
    <name type="scientific">Lentibacillus salicampi</name>
    <dbReference type="NCBI Taxonomy" id="175306"/>
    <lineage>
        <taxon>Bacteria</taxon>
        <taxon>Bacillati</taxon>
        <taxon>Bacillota</taxon>
        <taxon>Bacilli</taxon>
        <taxon>Bacillales</taxon>
        <taxon>Bacillaceae</taxon>
        <taxon>Lentibacillus</taxon>
    </lineage>
</organism>
<dbReference type="InterPro" id="IPR039422">
    <property type="entry name" value="MarR/SlyA-like"/>
</dbReference>
<name>A0A4Y9A9Y3_9BACI</name>
<keyword evidence="8" id="KW-1185">Reference proteome</keyword>
<dbReference type="InterPro" id="IPR055166">
    <property type="entry name" value="Transc_reg_Sar_Rot_HTH"/>
</dbReference>
<keyword evidence="4" id="KW-0238">DNA-binding</keyword>
<dbReference type="GO" id="GO:0003700">
    <property type="term" value="F:DNA-binding transcription factor activity"/>
    <property type="evidence" value="ECO:0007669"/>
    <property type="project" value="InterPro"/>
</dbReference>
<keyword evidence="5" id="KW-0804">Transcription</keyword>
<dbReference type="InterPro" id="IPR036390">
    <property type="entry name" value="WH_DNA-bd_sf"/>
</dbReference>
<dbReference type="Pfam" id="PF22381">
    <property type="entry name" value="Staph_reg_Sar_Rot"/>
    <property type="match status" value="1"/>
</dbReference>
<sequence length="148" mass="17326">MEKDEAIKLNNQLCFSIYSLSREINKLYRPFLEELNLTYTQYLVMLVLWEKESCTMKELGDSLFLDSGTLSPVLKRLTERALTYRKRDPDDERRVLISLTEEGKQLKETAAEIPGRLIKKSGLTEEEFSRTLFDFTNLLQHIQQANTE</sequence>
<dbReference type="GO" id="GO:0003677">
    <property type="term" value="F:DNA binding"/>
    <property type="evidence" value="ECO:0007669"/>
    <property type="project" value="UniProtKB-KW"/>
</dbReference>
<dbReference type="OrthoDB" id="9806864at2"/>
<keyword evidence="2" id="KW-0963">Cytoplasm</keyword>
<evidence type="ECO:0000256" key="1">
    <source>
        <dbReference type="ARBA" id="ARBA00004496"/>
    </source>
</evidence>
<reference evidence="7 8" key="1">
    <citation type="submission" date="2019-03" db="EMBL/GenBank/DDBJ databases">
        <title>Genome sequence of Lentibacillus salicampi ATCC BAA-719.</title>
        <authorList>
            <person name="Maclea K.S."/>
            <person name="Simoes Junior M."/>
        </authorList>
    </citation>
    <scope>NUCLEOTIDE SEQUENCE [LARGE SCALE GENOMIC DNA]</scope>
    <source>
        <strain evidence="7 8">ATCC BAA-719</strain>
    </source>
</reference>
<dbReference type="SMART" id="SM00347">
    <property type="entry name" value="HTH_MARR"/>
    <property type="match status" value="1"/>
</dbReference>
<dbReference type="AlphaFoldDB" id="A0A4Y9A9Y3"/>
<dbReference type="GO" id="GO:0006950">
    <property type="term" value="P:response to stress"/>
    <property type="evidence" value="ECO:0007669"/>
    <property type="project" value="TreeGrafter"/>
</dbReference>
<evidence type="ECO:0000256" key="2">
    <source>
        <dbReference type="ARBA" id="ARBA00022490"/>
    </source>
</evidence>
<accession>A0A4Y9A9Y3</accession>
<evidence type="ECO:0000313" key="7">
    <source>
        <dbReference type="EMBL" id="TFJ91690.1"/>
    </source>
</evidence>
<feature type="domain" description="HTH marR-type" evidence="6">
    <location>
        <begin position="10"/>
        <end position="144"/>
    </location>
</feature>
<proteinExistence type="predicted"/>
<comment type="subcellular location">
    <subcellularLocation>
        <location evidence="1">Cytoplasm</location>
    </subcellularLocation>
</comment>